<dbReference type="SUPFAM" id="SSF53822">
    <property type="entry name" value="Periplasmic binding protein-like I"/>
    <property type="match status" value="1"/>
</dbReference>
<keyword evidence="4" id="KW-0804">Transcription</keyword>
<dbReference type="Proteomes" id="UP001156691">
    <property type="component" value="Unassembled WGS sequence"/>
</dbReference>
<dbReference type="Pfam" id="PF13377">
    <property type="entry name" value="Peripla_BP_3"/>
    <property type="match status" value="1"/>
</dbReference>
<organism evidence="6 7">
    <name type="scientific">Devosia nitrariae</name>
    <dbReference type="NCBI Taxonomy" id="2071872"/>
    <lineage>
        <taxon>Bacteria</taxon>
        <taxon>Pseudomonadati</taxon>
        <taxon>Pseudomonadota</taxon>
        <taxon>Alphaproteobacteria</taxon>
        <taxon>Hyphomicrobiales</taxon>
        <taxon>Devosiaceae</taxon>
        <taxon>Devosia</taxon>
    </lineage>
</organism>
<keyword evidence="7" id="KW-1185">Reference proteome</keyword>
<proteinExistence type="predicted"/>
<name>A0ABQ5WA43_9HYPH</name>
<protein>
    <submittedName>
        <fullName evidence="6">LacI family transcriptional regulator</fullName>
    </submittedName>
</protein>
<evidence type="ECO:0000256" key="1">
    <source>
        <dbReference type="ARBA" id="ARBA00022491"/>
    </source>
</evidence>
<comment type="caution">
    <text evidence="6">The sequence shown here is derived from an EMBL/GenBank/DDBJ whole genome shotgun (WGS) entry which is preliminary data.</text>
</comment>
<evidence type="ECO:0000259" key="5">
    <source>
        <dbReference type="PROSITE" id="PS50932"/>
    </source>
</evidence>
<dbReference type="PANTHER" id="PTHR30146">
    <property type="entry name" value="LACI-RELATED TRANSCRIPTIONAL REPRESSOR"/>
    <property type="match status" value="1"/>
</dbReference>
<dbReference type="PRINTS" id="PR00036">
    <property type="entry name" value="HTHLACI"/>
</dbReference>
<dbReference type="Pfam" id="PF00356">
    <property type="entry name" value="LacI"/>
    <property type="match status" value="1"/>
</dbReference>
<reference evidence="7" key="1">
    <citation type="journal article" date="2019" name="Int. J. Syst. Evol. Microbiol.">
        <title>The Global Catalogue of Microorganisms (GCM) 10K type strain sequencing project: providing services to taxonomists for standard genome sequencing and annotation.</title>
        <authorList>
            <consortium name="The Broad Institute Genomics Platform"/>
            <consortium name="The Broad Institute Genome Sequencing Center for Infectious Disease"/>
            <person name="Wu L."/>
            <person name="Ma J."/>
        </authorList>
    </citation>
    <scope>NUCLEOTIDE SEQUENCE [LARGE SCALE GENOMIC DNA]</scope>
    <source>
        <strain evidence="7">NBRC 112416</strain>
    </source>
</reference>
<keyword evidence="3" id="KW-0238">DNA-binding</keyword>
<evidence type="ECO:0000256" key="2">
    <source>
        <dbReference type="ARBA" id="ARBA00023015"/>
    </source>
</evidence>
<keyword evidence="1" id="KW-0678">Repressor</keyword>
<dbReference type="PANTHER" id="PTHR30146:SF148">
    <property type="entry name" value="HTH-TYPE TRANSCRIPTIONAL REPRESSOR PURR-RELATED"/>
    <property type="match status" value="1"/>
</dbReference>
<feature type="domain" description="HTH lacI-type" evidence="5">
    <location>
        <begin position="7"/>
        <end position="65"/>
    </location>
</feature>
<dbReference type="SUPFAM" id="SSF47413">
    <property type="entry name" value="lambda repressor-like DNA-binding domains"/>
    <property type="match status" value="1"/>
</dbReference>
<dbReference type="Gene3D" id="1.10.260.40">
    <property type="entry name" value="lambda repressor-like DNA-binding domains"/>
    <property type="match status" value="1"/>
</dbReference>
<evidence type="ECO:0000256" key="3">
    <source>
        <dbReference type="ARBA" id="ARBA00023125"/>
    </source>
</evidence>
<dbReference type="CDD" id="cd06267">
    <property type="entry name" value="PBP1_LacI_sugar_binding-like"/>
    <property type="match status" value="1"/>
</dbReference>
<evidence type="ECO:0000256" key="4">
    <source>
        <dbReference type="ARBA" id="ARBA00023163"/>
    </source>
</evidence>
<evidence type="ECO:0000313" key="6">
    <source>
        <dbReference type="EMBL" id="GLQ56506.1"/>
    </source>
</evidence>
<dbReference type="EMBL" id="BSNS01000020">
    <property type="protein sequence ID" value="GLQ56506.1"/>
    <property type="molecule type" value="Genomic_DNA"/>
</dbReference>
<dbReference type="InterPro" id="IPR000843">
    <property type="entry name" value="HTH_LacI"/>
</dbReference>
<dbReference type="InterPro" id="IPR028082">
    <property type="entry name" value="Peripla_BP_I"/>
</dbReference>
<evidence type="ECO:0000313" key="7">
    <source>
        <dbReference type="Proteomes" id="UP001156691"/>
    </source>
</evidence>
<dbReference type="Gene3D" id="3.40.50.2300">
    <property type="match status" value="2"/>
</dbReference>
<dbReference type="InterPro" id="IPR046335">
    <property type="entry name" value="LacI/GalR-like_sensor"/>
</dbReference>
<dbReference type="RefSeq" id="WP_284341910.1">
    <property type="nucleotide sequence ID" value="NZ_BSNS01000020.1"/>
</dbReference>
<dbReference type="InterPro" id="IPR010982">
    <property type="entry name" value="Lambda_DNA-bd_dom_sf"/>
</dbReference>
<sequence length="341" mass="37164">MAPSGRLTQKDIARLAGVSQATVSLVLNDAAAAAGRIPQETREKVARVIRDTGYVADPVARRMAKGRNQILGVFTYEPAFPSAQADFFTPFLLGIEEAAQDLGYDLLLLTGAGSANKKIFAENNRLRLADGCLVLGRDFDRDELERLVSGSYPFVAIGRRDDAGGPVPYVGGAYTEATARMVERAISLRHRRFAFIGPATGAESTRDRWQGFEEALLAPAELVLHLKQTGLGADEMLDAIASTRATIAVMTELADAVRLEALVRERGLTVPADFSILVLGSHYRAEPTGTRFTSYVIPREEMGREATRMLVRRIEGSDALEQRLLPCEPFEGETLASPNQR</sequence>
<gene>
    <name evidence="6" type="ORF">GCM10010862_37650</name>
</gene>
<dbReference type="PROSITE" id="PS50932">
    <property type="entry name" value="HTH_LACI_2"/>
    <property type="match status" value="1"/>
</dbReference>
<accession>A0ABQ5WA43</accession>
<dbReference type="SMART" id="SM00354">
    <property type="entry name" value="HTH_LACI"/>
    <property type="match status" value="1"/>
</dbReference>
<dbReference type="CDD" id="cd01392">
    <property type="entry name" value="HTH_LacI"/>
    <property type="match status" value="1"/>
</dbReference>
<keyword evidence="2" id="KW-0805">Transcription regulation</keyword>